<dbReference type="Proteomes" id="UP001519460">
    <property type="component" value="Unassembled WGS sequence"/>
</dbReference>
<sequence>MDFNNGQGTTSLLVSGTEEDVWGHRVEVGFLDTQYFQLLLPYHRSNASLTLNTVQTTVQPGLNVSYAAAAKRIYEGASESGRGDIQVLGGYLDPDTGKVLIRYYTPDWNPHIYLDIKWRDIDEIRATLSFNNSEGNVNGWFYIVHEAVPEGDEPEPVLVSLKDRLWIMVHEDTNPGPFADGFVSFTSVDEFECDPSDHRDCKMECEAHGNDIASLHIYKVSVVVDAEFDGQYDCVASDSAGREVVYPMILERPTKIHAFFNETLENGDMKMTCVASGSAPMTANITIYGTPVATIADNGLGSTEVVSHDTVTSPDGKAVTATAVLRSFTFGPGLPFIYCYAKGRTYTVGSPLSVVAEGWSR</sequence>
<evidence type="ECO:0000313" key="2">
    <source>
        <dbReference type="Proteomes" id="UP001519460"/>
    </source>
</evidence>
<organism evidence="1 2">
    <name type="scientific">Batillaria attramentaria</name>
    <dbReference type="NCBI Taxonomy" id="370345"/>
    <lineage>
        <taxon>Eukaryota</taxon>
        <taxon>Metazoa</taxon>
        <taxon>Spiralia</taxon>
        <taxon>Lophotrochozoa</taxon>
        <taxon>Mollusca</taxon>
        <taxon>Gastropoda</taxon>
        <taxon>Caenogastropoda</taxon>
        <taxon>Sorbeoconcha</taxon>
        <taxon>Cerithioidea</taxon>
        <taxon>Batillariidae</taxon>
        <taxon>Batillaria</taxon>
    </lineage>
</organism>
<dbReference type="AlphaFoldDB" id="A0ABD0LY84"/>
<reference evidence="1 2" key="1">
    <citation type="journal article" date="2023" name="Sci. Data">
        <title>Genome assembly of the Korean intertidal mud-creeper Batillaria attramentaria.</title>
        <authorList>
            <person name="Patra A.K."/>
            <person name="Ho P.T."/>
            <person name="Jun S."/>
            <person name="Lee S.J."/>
            <person name="Kim Y."/>
            <person name="Won Y.J."/>
        </authorList>
    </citation>
    <scope>NUCLEOTIDE SEQUENCE [LARGE SCALE GENOMIC DNA]</scope>
    <source>
        <strain evidence="1">Wonlab-2016</strain>
    </source>
</reference>
<keyword evidence="2" id="KW-1185">Reference proteome</keyword>
<comment type="caution">
    <text evidence="1">The sequence shown here is derived from an EMBL/GenBank/DDBJ whole genome shotgun (WGS) entry which is preliminary data.</text>
</comment>
<evidence type="ECO:0000313" key="1">
    <source>
        <dbReference type="EMBL" id="KAK7504446.1"/>
    </source>
</evidence>
<protein>
    <submittedName>
        <fullName evidence="1">Uncharacterized protein</fullName>
    </submittedName>
</protein>
<dbReference type="EMBL" id="JACVVK020000015">
    <property type="protein sequence ID" value="KAK7504446.1"/>
    <property type="molecule type" value="Genomic_DNA"/>
</dbReference>
<accession>A0ABD0LY84</accession>
<gene>
    <name evidence="1" type="ORF">BaRGS_00004312</name>
</gene>
<name>A0ABD0LY84_9CAEN</name>
<proteinExistence type="predicted"/>